<dbReference type="STRING" id="693979.Bache_0667"/>
<dbReference type="Proteomes" id="UP000008630">
    <property type="component" value="Chromosome"/>
</dbReference>
<evidence type="ECO:0000313" key="1">
    <source>
        <dbReference type="EMBL" id="ADV42690.1"/>
    </source>
</evidence>
<accession>E6SMX4</accession>
<dbReference type="PATRIC" id="fig|693979.3.peg.711"/>
<reference key="1">
    <citation type="submission" date="2010-11" db="EMBL/GenBank/DDBJ databases">
        <title>The complete genome of Bacteroides helcogenes P 36-108.</title>
        <authorList>
            <consortium name="US DOE Joint Genome Institute (JGI-PGF)"/>
            <person name="Lucas S."/>
            <person name="Copeland A."/>
            <person name="Lapidus A."/>
            <person name="Bruce D."/>
            <person name="Goodwin L."/>
            <person name="Pitluck S."/>
            <person name="Kyrpides N."/>
            <person name="Mavromatis K."/>
            <person name="Ivanova N."/>
            <person name="Zeytun A."/>
            <person name="Brettin T."/>
            <person name="Detter J.C."/>
            <person name="Tapia R."/>
            <person name="Han C."/>
            <person name="Land M."/>
            <person name="Hauser L."/>
            <person name="Markowitz V."/>
            <person name="Cheng J.-F."/>
            <person name="Hugenholtz P."/>
            <person name="Woyke T."/>
            <person name="Wu D."/>
            <person name="Gronow S."/>
            <person name="Wellnitz S."/>
            <person name="Brambilla E."/>
            <person name="Klenk H.-P."/>
            <person name="Eisen J.A."/>
        </authorList>
    </citation>
    <scope>NUCLEOTIDE SEQUENCE</scope>
    <source>
        <strain>P 36-108</strain>
    </source>
</reference>
<dbReference type="AlphaFoldDB" id="E6SMX4"/>
<gene>
    <name evidence="1" type="ordered locus">Bache_0667</name>
</gene>
<dbReference type="eggNOG" id="ENOG5030QHM">
    <property type="taxonomic scope" value="Bacteria"/>
</dbReference>
<dbReference type="RefSeq" id="WP_013546305.1">
    <property type="nucleotide sequence ID" value="NC_014933.1"/>
</dbReference>
<dbReference type="EMBL" id="CP002352">
    <property type="protein sequence ID" value="ADV42690.1"/>
    <property type="molecule type" value="Genomic_DNA"/>
</dbReference>
<name>E6SMX4_BACT6</name>
<protein>
    <submittedName>
        <fullName evidence="1">Uncharacterized protein</fullName>
    </submittedName>
</protein>
<evidence type="ECO:0000313" key="2">
    <source>
        <dbReference type="Proteomes" id="UP000008630"/>
    </source>
</evidence>
<proteinExistence type="predicted"/>
<dbReference type="HOGENOM" id="CLU_479557_0_0_10"/>
<organism evidence="1 2">
    <name type="scientific">Bacteroides helcogenes (strain ATCC 35417 / DSM 20613 / JCM 6297 / CCUG 15421 / P 36-108)</name>
    <dbReference type="NCBI Taxonomy" id="693979"/>
    <lineage>
        <taxon>Bacteria</taxon>
        <taxon>Pseudomonadati</taxon>
        <taxon>Bacteroidota</taxon>
        <taxon>Bacteroidia</taxon>
        <taxon>Bacteroidales</taxon>
        <taxon>Bacteroidaceae</taxon>
        <taxon>Bacteroides</taxon>
    </lineage>
</organism>
<reference evidence="1 2" key="2">
    <citation type="journal article" date="2011" name="Stand. Genomic Sci.">
        <title>Complete genome sequence of Bacteroides helcogenes type strain (P 36-108).</title>
        <authorList>
            <person name="Pati A."/>
            <person name="Gronow S."/>
            <person name="Zeytun A."/>
            <person name="Lapidus A."/>
            <person name="Nolan M."/>
            <person name="Hammon N."/>
            <person name="Deshpande S."/>
            <person name="Cheng J.F."/>
            <person name="Tapia R."/>
            <person name="Han C."/>
            <person name="Goodwin L."/>
            <person name="Pitluck S."/>
            <person name="Liolios K."/>
            <person name="Pagani I."/>
            <person name="Ivanova N."/>
            <person name="Mavromatis K."/>
            <person name="Chen A."/>
            <person name="Palaniappan K."/>
            <person name="Land M."/>
            <person name="Hauser L."/>
            <person name="Chang Y.J."/>
            <person name="Jeffries C.D."/>
            <person name="Detter J.C."/>
            <person name="Brambilla E."/>
            <person name="Rohde M."/>
            <person name="Goker M."/>
            <person name="Woyke T."/>
            <person name="Bristow J."/>
            <person name="Eisen J.A."/>
            <person name="Markowitz V."/>
            <person name="Hugenholtz P."/>
            <person name="Kyrpides N.C."/>
            <person name="Klenk H.P."/>
            <person name="Lucas S."/>
        </authorList>
    </citation>
    <scope>NUCLEOTIDE SEQUENCE [LARGE SCALE GENOMIC DNA]</scope>
    <source>
        <strain evidence="2">ATCC 35417 / DSM 20613 / JCM 6297 / CCUG 15421 / P 36-108</strain>
    </source>
</reference>
<sequence length="558" mass="64089">MNYKVLLGLLAICLTSCHNEIEAPEKQQMENCDGIVYPSSKFFKALTRSNSFETDWENMEYVPVLNERIKLPWIKNGYTDANLPYDFAYDIKKEDGWKFLFHTIEMVDEPLRYMVLYNQRTGMLKVFYYQTNNLFANNNGAWEVSFNQEKEWMNHLGEISIPQNVSRIKNWGCSNAVSSNTKSISVGWNGFQMQLAYCPNVTSELKMEILSHCMNTTNVNLFGDSYNYSNGTILTHSSNNPLSGLTSNLSSMFGKVAEEYIEDSIFKKTDTRGLISSIAGGLIKYGVNKIFSKLTASFNRQTTSTKDIEFTTKGNLTVNGSLTFNSNSPAKSVRANFNKDYVGEVGTWNITEQPIIYLDPRADYIPDPQDATFKEYTYKLRGISKFDYNLIINPELVPHIKSQWVNIDLVRYWNHEVNAPQIPTFYTFGNLGRKYNGFGGNSFTTSDLIYGEYLKDGSIYDEKMDNYTLYSTMAIYGKYGGPIPTVYVPEVECHENKCFNSENIFLKMNLYLVTEFEGKIDTTLSTRTFIPKIEWDPRLCEALKNIPMNQLQRFNHIK</sequence>
<dbReference type="KEGG" id="bhl:Bache_0667"/>
<dbReference type="OrthoDB" id="998121at2"/>
<keyword evidence="2" id="KW-1185">Reference proteome</keyword>